<reference evidence="3 4" key="1">
    <citation type="submission" date="2018-10" db="EMBL/GenBank/DDBJ databases">
        <title>Genome assembly for a Yunnan-Guizhou Plateau 3E fish, Anabarilius grahami (Regan), and its evolutionary and genetic applications.</title>
        <authorList>
            <person name="Jiang W."/>
        </authorList>
    </citation>
    <scope>NUCLEOTIDE SEQUENCE [LARGE SCALE GENOMIC DNA]</scope>
    <source>
        <strain evidence="3">AG-KIZ</strain>
        <tissue evidence="3">Muscle</tissue>
    </source>
</reference>
<feature type="transmembrane region" description="Helical" evidence="2">
    <location>
        <begin position="92"/>
        <end position="110"/>
    </location>
</feature>
<protein>
    <submittedName>
        <fullName evidence="3">Uncharacterized protein</fullName>
    </submittedName>
</protein>
<keyword evidence="2" id="KW-0472">Membrane</keyword>
<dbReference type="AlphaFoldDB" id="A0A3N0Y0D0"/>
<feature type="compositionally biased region" description="Low complexity" evidence="1">
    <location>
        <begin position="70"/>
        <end position="82"/>
    </location>
</feature>
<keyword evidence="2" id="KW-1133">Transmembrane helix</keyword>
<evidence type="ECO:0000313" key="4">
    <source>
        <dbReference type="Proteomes" id="UP000281406"/>
    </source>
</evidence>
<keyword evidence="2" id="KW-0812">Transmembrane</keyword>
<sequence>MTHLIARRCASSDNCDAVETPGVKLLVGHRHVSVTIQRVNSSRSGVYEVNPVGKDMPEVNSITLVVNEASSSSTTAPPHSSTPKPPNSSNLLWLYVLIPLVIVIAIGRLLP</sequence>
<accession>A0A3N0Y0D0</accession>
<comment type="caution">
    <text evidence="3">The sequence shown here is derived from an EMBL/GenBank/DDBJ whole genome shotgun (WGS) entry which is preliminary data.</text>
</comment>
<name>A0A3N0Y0D0_ANAGA</name>
<evidence type="ECO:0000256" key="2">
    <source>
        <dbReference type="SAM" id="Phobius"/>
    </source>
</evidence>
<keyword evidence="4" id="KW-1185">Reference proteome</keyword>
<organism evidence="3 4">
    <name type="scientific">Anabarilius grahami</name>
    <name type="common">Kanglang fish</name>
    <name type="synonym">Barilius grahami</name>
    <dbReference type="NCBI Taxonomy" id="495550"/>
    <lineage>
        <taxon>Eukaryota</taxon>
        <taxon>Metazoa</taxon>
        <taxon>Chordata</taxon>
        <taxon>Craniata</taxon>
        <taxon>Vertebrata</taxon>
        <taxon>Euteleostomi</taxon>
        <taxon>Actinopterygii</taxon>
        <taxon>Neopterygii</taxon>
        <taxon>Teleostei</taxon>
        <taxon>Ostariophysi</taxon>
        <taxon>Cypriniformes</taxon>
        <taxon>Xenocyprididae</taxon>
        <taxon>Xenocypridinae</taxon>
        <taxon>Xenocypridinae incertae sedis</taxon>
        <taxon>Anabarilius</taxon>
    </lineage>
</organism>
<dbReference type="EMBL" id="RJVU01057130">
    <property type="protein sequence ID" value="ROK34516.1"/>
    <property type="molecule type" value="Genomic_DNA"/>
</dbReference>
<dbReference type="OrthoDB" id="8980497at2759"/>
<evidence type="ECO:0000256" key="1">
    <source>
        <dbReference type="SAM" id="MobiDB-lite"/>
    </source>
</evidence>
<dbReference type="Proteomes" id="UP000281406">
    <property type="component" value="Unassembled WGS sequence"/>
</dbReference>
<gene>
    <name evidence="3" type="ORF">DPX16_0398</name>
</gene>
<feature type="region of interest" description="Disordered" evidence="1">
    <location>
        <begin position="68"/>
        <end position="89"/>
    </location>
</feature>
<proteinExistence type="predicted"/>
<evidence type="ECO:0000313" key="3">
    <source>
        <dbReference type="EMBL" id="ROK34516.1"/>
    </source>
</evidence>